<evidence type="ECO:0000313" key="2">
    <source>
        <dbReference type="EMBL" id="JAP95242.1"/>
    </source>
</evidence>
<feature type="non-terminal residue" evidence="2">
    <location>
        <position position="750"/>
    </location>
</feature>
<organism evidence="2">
    <name type="scientific">Trepomonas sp. PC1</name>
    <dbReference type="NCBI Taxonomy" id="1076344"/>
    <lineage>
        <taxon>Eukaryota</taxon>
        <taxon>Metamonada</taxon>
        <taxon>Diplomonadida</taxon>
        <taxon>Hexamitidae</taxon>
        <taxon>Hexamitinae</taxon>
        <taxon>Trepomonas</taxon>
    </lineage>
</organism>
<dbReference type="EMBL" id="GDID01001364">
    <property type="protein sequence ID" value="JAP95242.1"/>
    <property type="molecule type" value="Transcribed_RNA"/>
</dbReference>
<sequence length="750" mass="87169">MLQLQKAYKFVVQNLQVKQTCAMAVAKTPLGALIFNSYDEEGHVALLHLLLSLLGFTSQIHFNQFILINFNGQWFALDPICEQVKSGLMCYRFFMMNQFSIAQLSSKRYANLQLSTQQLDFITVNNLQIDSEPQLQEFAASFYQTSQFEVIFRYKAFVDFATTSACLDLFQVFLLNAAFQLKLNFYLKISKSALWENTIGATLEKIWIQFYTLNQLAESNLTLNQKTVLAINFSNEKDLQKSTAGISQCRAIIQQKTDLDIKQFVAAWTGEFLIVELQLDEKNKQPKQNPQAPKQECTQEELLRRLYWREKPKPLPAKTKMKERPALNPPGPPQETIEFPEFDTKLLNTNVLKFTVPTELPAGQKLKIRKGYRYYKDQIPNQRGFDAIIDGILQLKQNCSIPADANLTATEYEKIADIIHYDYPELWWYDAGVYKTLNNVVVEAEICQLSQKEILECSAKLKEYVAKITNKPIHNLSAVQKLFYLQTFLSKTVVYNLNPKEEFAKKHIRSIIGCFITRKCVCAAMAKGFKYLCDIFDVNCIYVTGFGLKEPHAWNIVQVGQFYYHVDPTWNLSDMKSSMYLCIDDRLAFKDHQLSQKFKFPKCESMAANYFQVQRRRVFDCRTSLQDQVIALLKRELTRLPILLDLRIFFDVNQRVDMNQFQKYVLQTKFDLGVNFGLENLQMIDGKLIKAEIELKKQKIICQFPTKTNAKSNIIYLVRMSESEFIQRIQKEKISARWHKAEDFIEFTIE</sequence>
<name>A0A146KES7_9EUKA</name>
<protein>
    <submittedName>
        <fullName evidence="2">Transglutaminase-like superfamily protein</fullName>
    </submittedName>
</protein>
<dbReference type="AlphaFoldDB" id="A0A146KES7"/>
<feature type="region of interest" description="Disordered" evidence="1">
    <location>
        <begin position="314"/>
        <end position="337"/>
    </location>
</feature>
<proteinExistence type="predicted"/>
<dbReference type="InterPro" id="IPR038765">
    <property type="entry name" value="Papain-like_cys_pep_sf"/>
</dbReference>
<reference evidence="2" key="1">
    <citation type="submission" date="2015-07" db="EMBL/GenBank/DDBJ databases">
        <title>Adaptation to a free-living lifestyle via gene acquisitions in the diplomonad Trepomonas sp. PC1.</title>
        <authorList>
            <person name="Xu F."/>
            <person name="Jerlstrom-Hultqvist J."/>
            <person name="Kolisko M."/>
            <person name="Simpson A.G.B."/>
            <person name="Roger A.J."/>
            <person name="Svard S.G."/>
            <person name="Andersson J.O."/>
        </authorList>
    </citation>
    <scope>NUCLEOTIDE SEQUENCE</scope>
    <source>
        <strain evidence="2">PC1</strain>
    </source>
</reference>
<dbReference type="SUPFAM" id="SSF54001">
    <property type="entry name" value="Cysteine proteinases"/>
    <property type="match status" value="1"/>
</dbReference>
<accession>A0A146KES7</accession>
<gene>
    <name evidence="2" type="ORF">TPC1_11836</name>
</gene>
<evidence type="ECO:0000256" key="1">
    <source>
        <dbReference type="SAM" id="MobiDB-lite"/>
    </source>
</evidence>